<dbReference type="Proteomes" id="UP001175000">
    <property type="component" value="Unassembled WGS sequence"/>
</dbReference>
<dbReference type="EMBL" id="JAULSU010000005">
    <property type="protein sequence ID" value="KAK0617673.1"/>
    <property type="molecule type" value="Genomic_DNA"/>
</dbReference>
<evidence type="ECO:0000313" key="1">
    <source>
        <dbReference type="EMBL" id="KAK0617673.1"/>
    </source>
</evidence>
<protein>
    <submittedName>
        <fullName evidence="1">Uncharacterized protein</fullName>
    </submittedName>
</protein>
<evidence type="ECO:0000313" key="2">
    <source>
        <dbReference type="Proteomes" id="UP001175000"/>
    </source>
</evidence>
<gene>
    <name evidence="1" type="ORF">B0T14DRAFT_605692</name>
</gene>
<accession>A0AA39WLL1</accession>
<dbReference type="InterPro" id="IPR038883">
    <property type="entry name" value="AN11006-like"/>
</dbReference>
<comment type="caution">
    <text evidence="1">The sequence shown here is derived from an EMBL/GenBank/DDBJ whole genome shotgun (WGS) entry which is preliminary data.</text>
</comment>
<proteinExistence type="predicted"/>
<keyword evidence="2" id="KW-1185">Reference proteome</keyword>
<dbReference type="AlphaFoldDB" id="A0AA39WLL1"/>
<dbReference type="PANTHER" id="PTHR42085:SF1">
    <property type="entry name" value="F-BOX DOMAIN-CONTAINING PROTEIN"/>
    <property type="match status" value="1"/>
</dbReference>
<reference evidence="1" key="1">
    <citation type="submission" date="2023-06" db="EMBL/GenBank/DDBJ databases">
        <title>Genome-scale phylogeny and comparative genomics of the fungal order Sordariales.</title>
        <authorList>
            <consortium name="Lawrence Berkeley National Laboratory"/>
            <person name="Hensen N."/>
            <person name="Bonometti L."/>
            <person name="Westerberg I."/>
            <person name="Brannstrom I.O."/>
            <person name="Guillou S."/>
            <person name="Cros-Aarteil S."/>
            <person name="Calhoun S."/>
            <person name="Haridas S."/>
            <person name="Kuo A."/>
            <person name="Mondo S."/>
            <person name="Pangilinan J."/>
            <person name="Riley R."/>
            <person name="Labutti K."/>
            <person name="Andreopoulos B."/>
            <person name="Lipzen A."/>
            <person name="Chen C."/>
            <person name="Yanf M."/>
            <person name="Daum C."/>
            <person name="Ng V."/>
            <person name="Clum A."/>
            <person name="Steindorff A."/>
            <person name="Ohm R."/>
            <person name="Martin F."/>
            <person name="Silar P."/>
            <person name="Natvig D."/>
            <person name="Lalanne C."/>
            <person name="Gautier V."/>
            <person name="Ament-Velasquez S.L."/>
            <person name="Kruys A."/>
            <person name="Hutchinson M.I."/>
            <person name="Powell A.J."/>
            <person name="Barry K."/>
            <person name="Miller A.N."/>
            <person name="Grigoriev I.V."/>
            <person name="Debuchy R."/>
            <person name="Gladieux P."/>
            <person name="Thoren M.H."/>
            <person name="Johannesson H."/>
        </authorList>
    </citation>
    <scope>NUCLEOTIDE SEQUENCE</scope>
    <source>
        <strain evidence="1">CBS 606.72</strain>
    </source>
</reference>
<dbReference type="PANTHER" id="PTHR42085">
    <property type="entry name" value="F-BOX DOMAIN-CONTAINING PROTEIN"/>
    <property type="match status" value="1"/>
</dbReference>
<name>A0AA39WLL1_9PEZI</name>
<organism evidence="1 2">
    <name type="scientific">Immersiella caudata</name>
    <dbReference type="NCBI Taxonomy" id="314043"/>
    <lineage>
        <taxon>Eukaryota</taxon>
        <taxon>Fungi</taxon>
        <taxon>Dikarya</taxon>
        <taxon>Ascomycota</taxon>
        <taxon>Pezizomycotina</taxon>
        <taxon>Sordariomycetes</taxon>
        <taxon>Sordariomycetidae</taxon>
        <taxon>Sordariales</taxon>
        <taxon>Lasiosphaeriaceae</taxon>
        <taxon>Immersiella</taxon>
    </lineage>
</organism>
<sequence>MSHNFGSDERPFRFLDLPGEIRNQIYVYLCRFSEHSSSAGVAGYDSPLALDYTGRAEVNGLLSLMRANRHLNAETTPLLYHSFVYRFWYASALIKRPLISLFLRDDGPVRHLRKVSLHYNAGSVLHFEWLYPMLLALLRNAQQLERLDICSVGKSTPIFPFNMHGIHIRATYSWMDPPLALPPDPTEDGSGGLDREPFLEFLFPGDEASQRRVVERVTDEVGGAAWAMRRCTLWRRLWVALWSMEEEKSFWRGVVLKISMGAGPALREVNMIGRVDRNWMAALAGVIRGRVRAKVLEQEDWVVVDAAAGWSAGWVPAQLVKADATPA</sequence>